<feature type="compositionally biased region" description="Polar residues" evidence="1">
    <location>
        <begin position="1"/>
        <end position="11"/>
    </location>
</feature>
<evidence type="ECO:0000313" key="3">
    <source>
        <dbReference type="Proteomes" id="UP000660611"/>
    </source>
</evidence>
<evidence type="ECO:0000313" key="2">
    <source>
        <dbReference type="EMBL" id="GIG46621.1"/>
    </source>
</evidence>
<dbReference type="AlphaFoldDB" id="A0A919PKZ7"/>
<comment type="caution">
    <text evidence="2">The sequence shown here is derived from an EMBL/GenBank/DDBJ whole genome shotgun (WGS) entry which is preliminary data.</text>
</comment>
<reference evidence="2" key="1">
    <citation type="submission" date="2021-01" db="EMBL/GenBank/DDBJ databases">
        <title>Whole genome shotgun sequence of Dactylosporangium siamense NBRC 106093.</title>
        <authorList>
            <person name="Komaki H."/>
            <person name="Tamura T."/>
        </authorList>
    </citation>
    <scope>NUCLEOTIDE SEQUENCE</scope>
    <source>
        <strain evidence="2">NBRC 106093</strain>
    </source>
</reference>
<accession>A0A919PKZ7</accession>
<protein>
    <submittedName>
        <fullName evidence="2">Uncharacterized protein</fullName>
    </submittedName>
</protein>
<gene>
    <name evidence="2" type="ORF">Dsi01nite_046620</name>
</gene>
<organism evidence="2 3">
    <name type="scientific">Dactylosporangium siamense</name>
    <dbReference type="NCBI Taxonomy" id="685454"/>
    <lineage>
        <taxon>Bacteria</taxon>
        <taxon>Bacillati</taxon>
        <taxon>Actinomycetota</taxon>
        <taxon>Actinomycetes</taxon>
        <taxon>Micromonosporales</taxon>
        <taxon>Micromonosporaceae</taxon>
        <taxon>Dactylosporangium</taxon>
    </lineage>
</organism>
<keyword evidence="3" id="KW-1185">Reference proteome</keyword>
<proteinExistence type="predicted"/>
<dbReference type="EMBL" id="BONQ01000073">
    <property type="protein sequence ID" value="GIG46621.1"/>
    <property type="molecule type" value="Genomic_DNA"/>
</dbReference>
<evidence type="ECO:0000256" key="1">
    <source>
        <dbReference type="SAM" id="MobiDB-lite"/>
    </source>
</evidence>
<dbReference type="Proteomes" id="UP000660611">
    <property type="component" value="Unassembled WGS sequence"/>
</dbReference>
<feature type="compositionally biased region" description="Pro residues" evidence="1">
    <location>
        <begin position="84"/>
        <end position="93"/>
    </location>
</feature>
<feature type="compositionally biased region" description="Acidic residues" evidence="1">
    <location>
        <begin position="39"/>
        <end position="51"/>
    </location>
</feature>
<sequence length="93" mass="9160">MVVSTEKSSVGSCGAVVFGTPDGRVVSTEAPGLGAAFDPEGDGAGVDEGDGDGAAAWSVDLAAHPPSTRDTARRRPSVRFIALGPPPAVPGSN</sequence>
<feature type="region of interest" description="Disordered" evidence="1">
    <location>
        <begin position="1"/>
        <end position="93"/>
    </location>
</feature>
<name>A0A919PKZ7_9ACTN</name>